<feature type="compositionally biased region" description="Pro residues" evidence="1">
    <location>
        <begin position="11"/>
        <end position="26"/>
    </location>
</feature>
<sequence>MKSLLEDSPGPSSPPSPAPPPPPYTPSTPSNNIKGKYRAHKDFHFKGGRARIKLQKDMNFPPLIGPWKYDKKAHNDAPWIAYMDIRFKDVCATMEQGLYWSQDNIDPNGSCFFNTTDPALLAYDFFRGRRFHLIDLAENPQWKGELEVYASSAKTLSEFRIQNTLVDNITSMTAFTGDERWIYAYKRGDPGQNFNAIYDDMPLRGWWPWPKNAHI</sequence>
<organism evidence="2 3">
    <name type="scientific">Metarhizium guizhouense (strain ARSEF 977)</name>
    <dbReference type="NCBI Taxonomy" id="1276136"/>
    <lineage>
        <taxon>Eukaryota</taxon>
        <taxon>Fungi</taxon>
        <taxon>Dikarya</taxon>
        <taxon>Ascomycota</taxon>
        <taxon>Pezizomycotina</taxon>
        <taxon>Sordariomycetes</taxon>
        <taxon>Hypocreomycetidae</taxon>
        <taxon>Hypocreales</taxon>
        <taxon>Clavicipitaceae</taxon>
        <taxon>Metarhizium</taxon>
    </lineage>
</organism>
<accession>A0A0B4I4Y3</accession>
<evidence type="ECO:0000256" key="1">
    <source>
        <dbReference type="SAM" id="MobiDB-lite"/>
    </source>
</evidence>
<gene>
    <name evidence="2" type="ORF">MGU_05102</name>
</gene>
<reference evidence="2 3" key="1">
    <citation type="journal article" date="2014" name="Proc. Natl. Acad. Sci. U.S.A.">
        <title>Trajectory and genomic determinants of fungal-pathogen speciation and host adaptation.</title>
        <authorList>
            <person name="Hu X."/>
            <person name="Xiao G."/>
            <person name="Zheng P."/>
            <person name="Shang Y."/>
            <person name="Su Y."/>
            <person name="Zhang X."/>
            <person name="Liu X."/>
            <person name="Zhan S."/>
            <person name="St Leger R.J."/>
            <person name="Wang C."/>
        </authorList>
    </citation>
    <scope>NUCLEOTIDE SEQUENCE [LARGE SCALE GENOMIC DNA]</scope>
    <source>
        <strain evidence="2 3">ARSEF 977</strain>
    </source>
</reference>
<dbReference type="AlphaFoldDB" id="A0A0B4I4Y3"/>
<dbReference type="HOGENOM" id="CLU_104266_0_0_1"/>
<dbReference type="Proteomes" id="UP000031192">
    <property type="component" value="Unassembled WGS sequence"/>
</dbReference>
<comment type="caution">
    <text evidence="2">The sequence shown here is derived from an EMBL/GenBank/DDBJ whole genome shotgun (WGS) entry which is preliminary data.</text>
</comment>
<evidence type="ECO:0000313" key="3">
    <source>
        <dbReference type="Proteomes" id="UP000031192"/>
    </source>
</evidence>
<keyword evidence="3" id="KW-1185">Reference proteome</keyword>
<feature type="region of interest" description="Disordered" evidence="1">
    <location>
        <begin position="1"/>
        <end position="33"/>
    </location>
</feature>
<evidence type="ECO:0000313" key="2">
    <source>
        <dbReference type="EMBL" id="KID87864.1"/>
    </source>
</evidence>
<proteinExistence type="predicted"/>
<dbReference type="EMBL" id="AZNH01000014">
    <property type="protein sequence ID" value="KID87864.1"/>
    <property type="molecule type" value="Genomic_DNA"/>
</dbReference>
<protein>
    <submittedName>
        <fullName evidence="2">Uncharacterized protein</fullName>
    </submittedName>
</protein>
<name>A0A0B4I4Y3_METGA</name>
<dbReference type="OrthoDB" id="4589291at2759"/>